<keyword evidence="2" id="KW-1185">Reference proteome</keyword>
<evidence type="ECO:0000313" key="1">
    <source>
        <dbReference type="EMBL" id="VDP55572.1"/>
    </source>
</evidence>
<gene>
    <name evidence="1" type="ORF">SMRZ_LOCUS25549</name>
</gene>
<sequence length="78" mass="9249">MLTSIKVTTNTIKKVQVSINGCLRKILSIHWPDIISNRLLWERINQVPAKEEIRKRRWKWIGHTLRKSSNCITRQVLT</sequence>
<evidence type="ECO:0000313" key="2">
    <source>
        <dbReference type="Proteomes" id="UP000277204"/>
    </source>
</evidence>
<reference evidence="1 2" key="1">
    <citation type="submission" date="2018-11" db="EMBL/GenBank/DDBJ databases">
        <authorList>
            <consortium name="Pathogen Informatics"/>
        </authorList>
    </citation>
    <scope>NUCLEOTIDE SEQUENCE [LARGE SCALE GENOMIC DNA]</scope>
    <source>
        <strain evidence="1 2">Zambia</strain>
    </source>
</reference>
<dbReference type="EMBL" id="UZAI01021462">
    <property type="protein sequence ID" value="VDP55572.1"/>
    <property type="molecule type" value="Genomic_DNA"/>
</dbReference>
<name>A0A183NB74_9TREM</name>
<protein>
    <submittedName>
        <fullName evidence="1">Uncharacterized protein</fullName>
    </submittedName>
</protein>
<organism evidence="1 2">
    <name type="scientific">Schistosoma margrebowiei</name>
    <dbReference type="NCBI Taxonomy" id="48269"/>
    <lineage>
        <taxon>Eukaryota</taxon>
        <taxon>Metazoa</taxon>
        <taxon>Spiralia</taxon>
        <taxon>Lophotrochozoa</taxon>
        <taxon>Platyhelminthes</taxon>
        <taxon>Trematoda</taxon>
        <taxon>Digenea</taxon>
        <taxon>Strigeidida</taxon>
        <taxon>Schistosomatoidea</taxon>
        <taxon>Schistosomatidae</taxon>
        <taxon>Schistosoma</taxon>
    </lineage>
</organism>
<proteinExistence type="predicted"/>
<dbReference type="AlphaFoldDB" id="A0A183NB74"/>
<accession>A0A183NB74</accession>
<dbReference type="Proteomes" id="UP000277204">
    <property type="component" value="Unassembled WGS sequence"/>
</dbReference>